<protein>
    <submittedName>
        <fullName evidence="3">Mn2+ and Fe2+ transporters of the NRAMP family</fullName>
    </submittedName>
</protein>
<sequence>MTTKLTTLSTPPKSAFFSQYGPGIIMASSCVGGSHIIASTQAGVYYGWQLAGLIVLVNALKYPFFRLAFDYANQNDKTLLAGYAERGRGYLMLFLVFNMFATVVNVAGGTLLSAVLLGMMMGQGVPLPMLNAIIMISFVWLIFGKQYQKLDHISKFIMLALSVITLVALVMVMANPTPSAPVSPPSPWVWSAVPFLVALMGWMPAPMELSVSSSLWIAEKNKINPDYKHRYRRDFNVSYAVSVVLALMFMALGAMVAIGDGEPLQGGKFVGEFVGMYAHAIGEWTRLPMLFVAFVCIYGTTIVAVDGYSRGNQQAVAILQNRPLDDNTQQKHLRYWTLGSLLMAGVVIGLFGGMVGKMIAFAMTLSFLFAPVFAWLNWGLRHKCLPQPVWVNMLAYAGLLYLVAMVGLYLGSR</sequence>
<feature type="transmembrane region" description="Helical" evidence="1">
    <location>
        <begin position="239"/>
        <end position="259"/>
    </location>
</feature>
<dbReference type="RefSeq" id="WP_065255257.1">
    <property type="nucleotide sequence ID" value="NZ_JARDJM010000011.1"/>
</dbReference>
<feature type="transmembrane region" description="Helical" evidence="1">
    <location>
        <begin position="195"/>
        <end position="218"/>
    </location>
</feature>
<keyword evidence="1" id="KW-0812">Transmembrane</keyword>
<dbReference type="Proteomes" id="UP000254107">
    <property type="component" value="Unassembled WGS sequence"/>
</dbReference>
<dbReference type="EMBL" id="LZMS01000054">
    <property type="protein sequence ID" value="OBX63109.1"/>
    <property type="molecule type" value="Genomic_DNA"/>
</dbReference>
<evidence type="ECO:0000256" key="1">
    <source>
        <dbReference type="SAM" id="Phobius"/>
    </source>
</evidence>
<feature type="transmembrane region" description="Helical" evidence="1">
    <location>
        <begin position="156"/>
        <end position="175"/>
    </location>
</feature>
<gene>
    <name evidence="2" type="ORF">A9309_06285</name>
    <name evidence="3" type="ORF">NCTC7911_02820</name>
</gene>
<keyword evidence="1" id="KW-0472">Membrane</keyword>
<keyword evidence="5" id="KW-1185">Reference proteome</keyword>
<evidence type="ECO:0000313" key="3">
    <source>
        <dbReference type="EMBL" id="STZ01391.1"/>
    </source>
</evidence>
<feature type="transmembrane region" description="Helical" evidence="1">
    <location>
        <begin position="390"/>
        <end position="410"/>
    </location>
</feature>
<reference evidence="3 5" key="2">
    <citation type="submission" date="2018-06" db="EMBL/GenBank/DDBJ databases">
        <authorList>
            <consortium name="Pathogen Informatics"/>
            <person name="Doyle S."/>
        </authorList>
    </citation>
    <scope>NUCLEOTIDE SEQUENCE [LARGE SCALE GENOMIC DNA]</scope>
    <source>
        <strain evidence="3 5">NCTC7911</strain>
    </source>
</reference>
<name>A0A1B8Q2K0_MORLA</name>
<feature type="transmembrane region" description="Helical" evidence="1">
    <location>
        <begin position="287"/>
        <end position="305"/>
    </location>
</feature>
<accession>A0A1B8Q2K0</accession>
<evidence type="ECO:0000313" key="2">
    <source>
        <dbReference type="EMBL" id="OBX63109.1"/>
    </source>
</evidence>
<feature type="transmembrane region" description="Helical" evidence="1">
    <location>
        <begin position="20"/>
        <end position="38"/>
    </location>
</feature>
<feature type="transmembrane region" description="Helical" evidence="1">
    <location>
        <begin position="358"/>
        <end position="378"/>
    </location>
</feature>
<dbReference type="GeneID" id="302271306"/>
<dbReference type="OrthoDB" id="4858698at2"/>
<dbReference type="Proteomes" id="UP000092607">
    <property type="component" value="Unassembled WGS sequence"/>
</dbReference>
<dbReference type="EMBL" id="UGQC01000001">
    <property type="protein sequence ID" value="STZ01391.1"/>
    <property type="molecule type" value="Genomic_DNA"/>
</dbReference>
<evidence type="ECO:0000313" key="5">
    <source>
        <dbReference type="Proteomes" id="UP000254107"/>
    </source>
</evidence>
<evidence type="ECO:0000313" key="4">
    <source>
        <dbReference type="Proteomes" id="UP000092607"/>
    </source>
</evidence>
<feature type="transmembrane region" description="Helical" evidence="1">
    <location>
        <begin position="50"/>
        <end position="69"/>
    </location>
</feature>
<reference evidence="2 4" key="1">
    <citation type="submission" date="2016-06" db="EMBL/GenBank/DDBJ databases">
        <title>Draft genome of Moraxella lacunata CCUG 57757A.</title>
        <authorList>
            <person name="Salva-Serra F."/>
            <person name="Engstrom-Jakobsson H."/>
            <person name="Thorell K."/>
            <person name="Gonzales-Siles L."/>
            <person name="Karlsson R."/>
            <person name="Boulund F."/>
            <person name="Engstrand L."/>
            <person name="Kristiansson E."/>
            <person name="Moore E."/>
        </authorList>
    </citation>
    <scope>NUCLEOTIDE SEQUENCE [LARGE SCALE GENOMIC DNA]</scope>
    <source>
        <strain evidence="2 4">CCUG 57757A</strain>
    </source>
</reference>
<dbReference type="AlphaFoldDB" id="A0A1B8Q2K0"/>
<keyword evidence="1" id="KW-1133">Transmembrane helix</keyword>
<feature type="transmembrane region" description="Helical" evidence="1">
    <location>
        <begin position="90"/>
        <end position="119"/>
    </location>
</feature>
<feature type="transmembrane region" description="Helical" evidence="1">
    <location>
        <begin position="333"/>
        <end position="352"/>
    </location>
</feature>
<organism evidence="2 4">
    <name type="scientific">Moraxella lacunata</name>
    <dbReference type="NCBI Taxonomy" id="477"/>
    <lineage>
        <taxon>Bacteria</taxon>
        <taxon>Pseudomonadati</taxon>
        <taxon>Pseudomonadota</taxon>
        <taxon>Gammaproteobacteria</taxon>
        <taxon>Moraxellales</taxon>
        <taxon>Moraxellaceae</taxon>
        <taxon>Moraxella</taxon>
    </lineage>
</organism>
<dbReference type="PROSITE" id="PS51257">
    <property type="entry name" value="PROKAR_LIPOPROTEIN"/>
    <property type="match status" value="1"/>
</dbReference>
<proteinExistence type="predicted"/>
<feature type="transmembrane region" description="Helical" evidence="1">
    <location>
        <begin position="125"/>
        <end position="144"/>
    </location>
</feature>